<evidence type="ECO:0000313" key="1">
    <source>
        <dbReference type="EMBL" id="KKU21933.1"/>
    </source>
</evidence>
<dbReference type="EMBL" id="LCLS01000009">
    <property type="protein sequence ID" value="KKU21933.1"/>
    <property type="molecule type" value="Genomic_DNA"/>
</dbReference>
<accession>A0A0G1QVU6</accession>
<gene>
    <name evidence="1" type="ORF">UX31_C0009G0011</name>
</gene>
<protein>
    <submittedName>
        <fullName evidence="1">Uncharacterized protein</fullName>
    </submittedName>
</protein>
<dbReference type="Proteomes" id="UP000034107">
    <property type="component" value="Unassembled WGS sequence"/>
</dbReference>
<name>A0A0G1QVU6_9BACT</name>
<sequence length="158" mass="17907">MDSSTDSVASVIKRWVHPEDLSGSFIAGLECLQMAYIKGVEGLIWAARTPADFILEAALRLGNECGFASLRDGWEPPPINWREYDWVERLTGCGFWARIIIRAAWDKAMHMHEMMVETGQIEIAEEFLQIETELEKLLVECGGSCRERECSARGVELR</sequence>
<dbReference type="AlphaFoldDB" id="A0A0G1QVU6"/>
<organism evidence="1 2">
    <name type="scientific">Candidatus Nomurabacteria bacterium GW2011_GWA1_46_11</name>
    <dbReference type="NCBI Taxonomy" id="1618732"/>
    <lineage>
        <taxon>Bacteria</taxon>
        <taxon>Candidatus Nomuraibacteriota</taxon>
    </lineage>
</organism>
<reference evidence="1 2" key="1">
    <citation type="journal article" date="2015" name="Nature">
        <title>rRNA introns, odd ribosomes, and small enigmatic genomes across a large radiation of phyla.</title>
        <authorList>
            <person name="Brown C.T."/>
            <person name="Hug L.A."/>
            <person name="Thomas B.C."/>
            <person name="Sharon I."/>
            <person name="Castelle C.J."/>
            <person name="Singh A."/>
            <person name="Wilkins M.J."/>
            <person name="Williams K.H."/>
            <person name="Banfield J.F."/>
        </authorList>
    </citation>
    <scope>NUCLEOTIDE SEQUENCE [LARGE SCALE GENOMIC DNA]</scope>
</reference>
<evidence type="ECO:0000313" key="2">
    <source>
        <dbReference type="Proteomes" id="UP000034107"/>
    </source>
</evidence>
<proteinExistence type="predicted"/>
<comment type="caution">
    <text evidence="1">The sequence shown here is derived from an EMBL/GenBank/DDBJ whole genome shotgun (WGS) entry which is preliminary data.</text>
</comment>